<dbReference type="RefSeq" id="WP_281245148.1">
    <property type="nucleotide sequence ID" value="NZ_CBDRCA010000004.1"/>
</dbReference>
<organism evidence="1 2">
    <name type="scientific">Amycolatopsis sacchari</name>
    <dbReference type="NCBI Taxonomy" id="115433"/>
    <lineage>
        <taxon>Bacteria</taxon>
        <taxon>Bacillati</taxon>
        <taxon>Actinomycetota</taxon>
        <taxon>Actinomycetes</taxon>
        <taxon>Pseudonocardiales</taxon>
        <taxon>Pseudonocardiaceae</taxon>
        <taxon>Amycolatopsis</taxon>
    </lineage>
</organism>
<dbReference type="STRING" id="115433.SAMN05421835_102287"/>
<keyword evidence="2" id="KW-1185">Reference proteome</keyword>
<gene>
    <name evidence="1" type="ORF">SAMN05421835_102287</name>
</gene>
<name>A0A1I3MDR6_9PSEU</name>
<proteinExistence type="predicted"/>
<evidence type="ECO:0000313" key="2">
    <source>
        <dbReference type="Proteomes" id="UP000199025"/>
    </source>
</evidence>
<sequence length="43" mass="4883">MDNYDIKKAGQDFVVGPLEGLWRADDPSVFLTRRKDARDSGRS</sequence>
<dbReference type="AlphaFoldDB" id="A0A1I3MDR6"/>
<dbReference type="Proteomes" id="UP000199025">
    <property type="component" value="Unassembled WGS sequence"/>
</dbReference>
<protein>
    <submittedName>
        <fullName evidence="1">Uncharacterized protein</fullName>
    </submittedName>
</protein>
<evidence type="ECO:0000313" key="1">
    <source>
        <dbReference type="EMBL" id="SFI95113.1"/>
    </source>
</evidence>
<accession>A0A1I3MDR6</accession>
<dbReference type="EMBL" id="FORP01000002">
    <property type="protein sequence ID" value="SFI95113.1"/>
    <property type="molecule type" value="Genomic_DNA"/>
</dbReference>
<reference evidence="1 2" key="1">
    <citation type="submission" date="2016-10" db="EMBL/GenBank/DDBJ databases">
        <authorList>
            <person name="de Groot N.N."/>
        </authorList>
    </citation>
    <scope>NUCLEOTIDE SEQUENCE [LARGE SCALE GENOMIC DNA]</scope>
    <source>
        <strain evidence="1 2">DSM 44468</strain>
    </source>
</reference>